<feature type="non-terminal residue" evidence="1">
    <location>
        <position position="278"/>
    </location>
</feature>
<feature type="non-terminal residue" evidence="1">
    <location>
        <position position="1"/>
    </location>
</feature>
<reference evidence="1" key="1">
    <citation type="journal article" date="2020" name="Stud. Mycol.">
        <title>101 Dothideomycetes genomes: a test case for predicting lifestyles and emergence of pathogens.</title>
        <authorList>
            <person name="Haridas S."/>
            <person name="Albert R."/>
            <person name="Binder M."/>
            <person name="Bloem J."/>
            <person name="Labutti K."/>
            <person name="Salamov A."/>
            <person name="Andreopoulos B."/>
            <person name="Baker S."/>
            <person name="Barry K."/>
            <person name="Bills G."/>
            <person name="Bluhm B."/>
            <person name="Cannon C."/>
            <person name="Castanera R."/>
            <person name="Culley D."/>
            <person name="Daum C."/>
            <person name="Ezra D."/>
            <person name="Gonzalez J."/>
            <person name="Henrissat B."/>
            <person name="Kuo A."/>
            <person name="Liang C."/>
            <person name="Lipzen A."/>
            <person name="Lutzoni F."/>
            <person name="Magnuson J."/>
            <person name="Mondo S."/>
            <person name="Nolan M."/>
            <person name="Ohm R."/>
            <person name="Pangilinan J."/>
            <person name="Park H.-J."/>
            <person name="Ramirez L."/>
            <person name="Alfaro M."/>
            <person name="Sun H."/>
            <person name="Tritt A."/>
            <person name="Yoshinaga Y."/>
            <person name="Zwiers L.-H."/>
            <person name="Turgeon B."/>
            <person name="Goodwin S."/>
            <person name="Spatafora J."/>
            <person name="Crous P."/>
            <person name="Grigoriev I."/>
        </authorList>
    </citation>
    <scope>NUCLEOTIDE SEQUENCE</scope>
    <source>
        <strain evidence="1">CBS 123094</strain>
    </source>
</reference>
<proteinExistence type="predicted"/>
<dbReference type="PANTHER" id="PTHR42085">
    <property type="entry name" value="F-BOX DOMAIN-CONTAINING PROTEIN"/>
    <property type="match status" value="1"/>
</dbReference>
<gene>
    <name evidence="1" type="ORF">P154DRAFT_397042</name>
</gene>
<dbReference type="AlphaFoldDB" id="A0A6A5W952"/>
<dbReference type="InterPro" id="IPR038883">
    <property type="entry name" value="AN11006-like"/>
</dbReference>
<evidence type="ECO:0000313" key="2">
    <source>
        <dbReference type="Proteomes" id="UP000799779"/>
    </source>
</evidence>
<evidence type="ECO:0000313" key="1">
    <source>
        <dbReference type="EMBL" id="KAF1998433.1"/>
    </source>
</evidence>
<dbReference type="PANTHER" id="PTHR42085:SF1">
    <property type="entry name" value="F-BOX DOMAIN-CONTAINING PROTEIN"/>
    <property type="match status" value="1"/>
</dbReference>
<dbReference type="EMBL" id="ML977604">
    <property type="protein sequence ID" value="KAF1998433.1"/>
    <property type="molecule type" value="Genomic_DNA"/>
</dbReference>
<accession>A0A6A5W952</accession>
<dbReference type="OrthoDB" id="62952at2759"/>
<keyword evidence="2" id="KW-1185">Reference proteome</keyword>
<dbReference type="Proteomes" id="UP000799779">
    <property type="component" value="Unassembled WGS sequence"/>
</dbReference>
<name>A0A6A5W952_9PLEO</name>
<protein>
    <submittedName>
        <fullName evidence="1">Uncharacterized protein</fullName>
    </submittedName>
</protein>
<organism evidence="1 2">
    <name type="scientific">Amniculicola lignicola CBS 123094</name>
    <dbReference type="NCBI Taxonomy" id="1392246"/>
    <lineage>
        <taxon>Eukaryota</taxon>
        <taxon>Fungi</taxon>
        <taxon>Dikarya</taxon>
        <taxon>Ascomycota</taxon>
        <taxon>Pezizomycotina</taxon>
        <taxon>Dothideomycetes</taxon>
        <taxon>Pleosporomycetidae</taxon>
        <taxon>Pleosporales</taxon>
        <taxon>Amniculicolaceae</taxon>
        <taxon>Amniculicola</taxon>
    </lineage>
</organism>
<sequence>NRKPFRFLDLPAELREMVYEELLEDPYYPPLPAKPDVVSSFSLAWRRPSTKKEAEKKGSWILLANKQVHGEYIDVLCKKTTYHLTVSPENYHPTTTITGATIPIPVAKLWTLSPQTLSSIRSLTLKLITTSSMLGVRDPRNMTPSTWALARQIRAELSAVNRVKELNLHVKAIGDPLWNPLWVWYHAAQSFKSMGTTSGMLPMGPKVSRITFSLDTWSPGENYLARSVKHRGAWAWHCTEGHFVVLDFVAPTVREFCAKLYAECRVCNPGDGEEEEEE</sequence>